<dbReference type="EMBL" id="GL732592">
    <property type="protein sequence ID" value="EFX73230.1"/>
    <property type="molecule type" value="Genomic_DNA"/>
</dbReference>
<name>E9H4Z0_DAPPU</name>
<evidence type="ECO:0000313" key="2">
    <source>
        <dbReference type="Proteomes" id="UP000000305"/>
    </source>
</evidence>
<dbReference type="Proteomes" id="UP000000305">
    <property type="component" value="Unassembled WGS sequence"/>
</dbReference>
<accession>E9H4Z0</accession>
<gene>
    <name evidence="1" type="ORF">DAPPUDRAFT_253494</name>
</gene>
<dbReference type="HOGENOM" id="CLU_2963137_0_0_1"/>
<evidence type="ECO:0000313" key="1">
    <source>
        <dbReference type="EMBL" id="EFX73230.1"/>
    </source>
</evidence>
<organism evidence="1 2">
    <name type="scientific">Daphnia pulex</name>
    <name type="common">Water flea</name>
    <dbReference type="NCBI Taxonomy" id="6669"/>
    <lineage>
        <taxon>Eukaryota</taxon>
        <taxon>Metazoa</taxon>
        <taxon>Ecdysozoa</taxon>
        <taxon>Arthropoda</taxon>
        <taxon>Crustacea</taxon>
        <taxon>Branchiopoda</taxon>
        <taxon>Diplostraca</taxon>
        <taxon>Cladocera</taxon>
        <taxon>Anomopoda</taxon>
        <taxon>Daphniidae</taxon>
        <taxon>Daphnia</taxon>
    </lineage>
</organism>
<reference evidence="1 2" key="1">
    <citation type="journal article" date="2011" name="Science">
        <title>The ecoresponsive genome of Daphnia pulex.</title>
        <authorList>
            <person name="Colbourne J.K."/>
            <person name="Pfrender M.E."/>
            <person name="Gilbert D."/>
            <person name="Thomas W.K."/>
            <person name="Tucker A."/>
            <person name="Oakley T.H."/>
            <person name="Tokishita S."/>
            <person name="Aerts A."/>
            <person name="Arnold G.J."/>
            <person name="Basu M.K."/>
            <person name="Bauer D.J."/>
            <person name="Caceres C.E."/>
            <person name="Carmel L."/>
            <person name="Casola C."/>
            <person name="Choi J.H."/>
            <person name="Detter J.C."/>
            <person name="Dong Q."/>
            <person name="Dusheyko S."/>
            <person name="Eads B.D."/>
            <person name="Frohlich T."/>
            <person name="Geiler-Samerotte K.A."/>
            <person name="Gerlach D."/>
            <person name="Hatcher P."/>
            <person name="Jogdeo S."/>
            <person name="Krijgsveld J."/>
            <person name="Kriventseva E.V."/>
            <person name="Kultz D."/>
            <person name="Laforsch C."/>
            <person name="Lindquist E."/>
            <person name="Lopez J."/>
            <person name="Manak J.R."/>
            <person name="Muller J."/>
            <person name="Pangilinan J."/>
            <person name="Patwardhan R.P."/>
            <person name="Pitluck S."/>
            <person name="Pritham E.J."/>
            <person name="Rechtsteiner A."/>
            <person name="Rho M."/>
            <person name="Rogozin I.B."/>
            <person name="Sakarya O."/>
            <person name="Salamov A."/>
            <person name="Schaack S."/>
            <person name="Shapiro H."/>
            <person name="Shiga Y."/>
            <person name="Skalitzky C."/>
            <person name="Smith Z."/>
            <person name="Souvorov A."/>
            <person name="Sung W."/>
            <person name="Tang Z."/>
            <person name="Tsuchiya D."/>
            <person name="Tu H."/>
            <person name="Vos H."/>
            <person name="Wang M."/>
            <person name="Wolf Y.I."/>
            <person name="Yamagata H."/>
            <person name="Yamada T."/>
            <person name="Ye Y."/>
            <person name="Shaw J.R."/>
            <person name="Andrews J."/>
            <person name="Crease T.J."/>
            <person name="Tang H."/>
            <person name="Lucas S.M."/>
            <person name="Robertson H.M."/>
            <person name="Bork P."/>
            <person name="Koonin E.V."/>
            <person name="Zdobnov E.M."/>
            <person name="Grigoriev I.V."/>
            <person name="Lynch M."/>
            <person name="Boore J.L."/>
        </authorList>
    </citation>
    <scope>NUCLEOTIDE SEQUENCE [LARGE SCALE GENOMIC DNA]</scope>
</reference>
<dbReference type="KEGG" id="dpx:DAPPUDRAFT_253494"/>
<protein>
    <submittedName>
        <fullName evidence="1">Uncharacterized protein</fullName>
    </submittedName>
</protein>
<dbReference type="InParanoid" id="E9H4Z0"/>
<sequence>MVAMSSKEVGIGNFILRSLWYSSVLYLLLHICEQVNNILAVWNSDIQEGNFIDVCLATA</sequence>
<keyword evidence="2" id="KW-1185">Reference proteome</keyword>
<proteinExistence type="predicted"/>
<dbReference type="AlphaFoldDB" id="E9H4Z0"/>